<proteinExistence type="predicted"/>
<evidence type="ECO:0000313" key="1">
    <source>
        <dbReference type="EMBL" id="KAJ2996689.1"/>
    </source>
</evidence>
<evidence type="ECO:0000313" key="2">
    <source>
        <dbReference type="Proteomes" id="UP001143856"/>
    </source>
</evidence>
<organism evidence="1 2">
    <name type="scientific">Xylaria curta</name>
    <dbReference type="NCBI Taxonomy" id="42375"/>
    <lineage>
        <taxon>Eukaryota</taxon>
        <taxon>Fungi</taxon>
        <taxon>Dikarya</taxon>
        <taxon>Ascomycota</taxon>
        <taxon>Pezizomycotina</taxon>
        <taxon>Sordariomycetes</taxon>
        <taxon>Xylariomycetidae</taxon>
        <taxon>Xylariales</taxon>
        <taxon>Xylariaceae</taxon>
        <taxon>Xylaria</taxon>
    </lineage>
</organism>
<name>A0ACC1PPB6_9PEZI</name>
<protein>
    <submittedName>
        <fullName evidence="1">Uncharacterized protein</fullName>
    </submittedName>
</protein>
<gene>
    <name evidence="1" type="ORF">NUW58_g892</name>
</gene>
<dbReference type="Proteomes" id="UP001143856">
    <property type="component" value="Unassembled WGS sequence"/>
</dbReference>
<accession>A0ACC1PPB6</accession>
<dbReference type="EMBL" id="JAPDGR010000086">
    <property type="protein sequence ID" value="KAJ2996689.1"/>
    <property type="molecule type" value="Genomic_DNA"/>
</dbReference>
<keyword evidence="2" id="KW-1185">Reference proteome</keyword>
<reference evidence="1" key="1">
    <citation type="submission" date="2022-10" db="EMBL/GenBank/DDBJ databases">
        <title>Genome Sequence of Xylaria curta.</title>
        <authorList>
            <person name="Buettner E."/>
        </authorList>
    </citation>
    <scope>NUCLEOTIDE SEQUENCE</scope>
    <source>
        <strain evidence="1">Babe10</strain>
    </source>
</reference>
<sequence length="232" mass="25927">MPHDPTAYWRAPARNYRTLARLHLQHMLFQNTLRFILEKHVEQAIPTAPSSIFKVADLACGNGVWLIGLSRELADKGAVSAKLDGFDINEILFPASAFLPPSVSLENLDVLAKPLPEELIGAYDVVHGLNEPRGLRFEYIAELDQHLIKNGFENVYMSKTAKRKQDYKAWTDDILMAWEECTFLFPSKATDPQASHTRESWAENLAKAVGETEKGVALHAGAITTVVGRKPF</sequence>
<comment type="caution">
    <text evidence="1">The sequence shown here is derived from an EMBL/GenBank/DDBJ whole genome shotgun (WGS) entry which is preliminary data.</text>
</comment>